<evidence type="ECO:0000313" key="10">
    <source>
        <dbReference type="EMBL" id="WKW11179.1"/>
    </source>
</evidence>
<keyword evidence="8" id="KW-0963">Cytoplasm</keyword>
<accession>A0AA49JY96</accession>
<evidence type="ECO:0000313" key="12">
    <source>
        <dbReference type="Proteomes" id="UP001229955"/>
    </source>
</evidence>
<comment type="function">
    <text evidence="8">Transfers the 4'-phosphopantetheine moiety from coenzyme A to a Ser of acyl-carrier-protein.</text>
</comment>
<keyword evidence="1 8" id="KW-0444">Lipid biosynthesis</keyword>
<evidence type="ECO:0000256" key="2">
    <source>
        <dbReference type="ARBA" id="ARBA00022679"/>
    </source>
</evidence>
<feature type="binding site" evidence="8">
    <location>
        <position position="8"/>
    </location>
    <ligand>
        <name>Mg(2+)</name>
        <dbReference type="ChEBI" id="CHEBI:18420"/>
    </ligand>
</feature>
<keyword evidence="3 8" id="KW-0479">Metal-binding</keyword>
<comment type="subcellular location">
    <subcellularLocation>
        <location evidence="8">Cytoplasm</location>
    </subcellularLocation>
</comment>
<dbReference type="HAMAP" id="MF_00101">
    <property type="entry name" value="AcpS"/>
    <property type="match status" value="1"/>
</dbReference>
<dbReference type="Proteomes" id="UP001229955">
    <property type="component" value="Chromosome"/>
</dbReference>
<dbReference type="SUPFAM" id="SSF56214">
    <property type="entry name" value="4'-phosphopantetheinyl transferase"/>
    <property type="match status" value="1"/>
</dbReference>
<accession>A0AA49JSK8</accession>
<evidence type="ECO:0000313" key="11">
    <source>
        <dbReference type="EMBL" id="WKW14089.1"/>
    </source>
</evidence>
<dbReference type="KEGG" id="pspc:Strain318_000414"/>
<dbReference type="RefSeq" id="WP_367886881.1">
    <property type="nucleotide sequence ID" value="NZ_CP130612.1"/>
</dbReference>
<keyword evidence="2 8" id="KW-0808">Transferase</keyword>
<comment type="similarity">
    <text evidence="8">Belongs to the P-Pant transferase superfamily. AcpS family.</text>
</comment>
<dbReference type="InterPro" id="IPR037143">
    <property type="entry name" value="4-PPantetheinyl_Trfase_dom_sf"/>
</dbReference>
<dbReference type="Pfam" id="PF01648">
    <property type="entry name" value="ACPS"/>
    <property type="match status" value="1"/>
</dbReference>
<name>A0AA49JY96_9BACT</name>
<keyword evidence="5 8" id="KW-0460">Magnesium</keyword>
<proteinExistence type="inferred from homology"/>
<dbReference type="GO" id="GO:0000287">
    <property type="term" value="F:magnesium ion binding"/>
    <property type="evidence" value="ECO:0007669"/>
    <property type="project" value="UniProtKB-UniRule"/>
</dbReference>
<dbReference type="GO" id="GO:0006633">
    <property type="term" value="P:fatty acid biosynthetic process"/>
    <property type="evidence" value="ECO:0007669"/>
    <property type="project" value="UniProtKB-UniRule"/>
</dbReference>
<keyword evidence="6 8" id="KW-0443">Lipid metabolism</keyword>
<dbReference type="NCBIfam" id="TIGR00556">
    <property type="entry name" value="pantethn_trn"/>
    <property type="match status" value="1"/>
</dbReference>
<keyword evidence="4 8" id="KW-0276">Fatty acid metabolism</keyword>
<dbReference type="EMBL" id="CP130613">
    <property type="protein sequence ID" value="WKW14089.1"/>
    <property type="molecule type" value="Genomic_DNA"/>
</dbReference>
<evidence type="ECO:0000256" key="4">
    <source>
        <dbReference type="ARBA" id="ARBA00022832"/>
    </source>
</evidence>
<dbReference type="EC" id="2.7.8.7" evidence="8"/>
<feature type="binding site" evidence="8">
    <location>
        <position position="57"/>
    </location>
    <ligand>
        <name>Mg(2+)</name>
        <dbReference type="ChEBI" id="CHEBI:18420"/>
    </ligand>
</feature>
<evidence type="ECO:0000256" key="7">
    <source>
        <dbReference type="ARBA" id="ARBA00023160"/>
    </source>
</evidence>
<dbReference type="EMBL" id="CP130612">
    <property type="protein sequence ID" value="WKW11179.1"/>
    <property type="molecule type" value="Genomic_DNA"/>
</dbReference>
<evidence type="ECO:0000256" key="1">
    <source>
        <dbReference type="ARBA" id="ARBA00022516"/>
    </source>
</evidence>
<reference evidence="11" key="1">
    <citation type="submission" date="2023-07" db="EMBL/GenBank/DDBJ databases">
        <authorList>
            <person name="Haufschild T."/>
            <person name="Kallscheuer N."/>
            <person name="Hammer J."/>
            <person name="Kohn T."/>
            <person name="Kabuu M."/>
            <person name="Jogler M."/>
            <person name="Wohfarth N."/>
            <person name="Heuer A."/>
            <person name="Rohde M."/>
            <person name="van Teeseling M.C.F."/>
            <person name="Jogler C."/>
        </authorList>
    </citation>
    <scope>NUCLEOTIDE SEQUENCE</scope>
    <source>
        <strain evidence="10">Strain 138</strain>
        <strain evidence="11">Strain 318</strain>
    </source>
</reference>
<sequence length="127" mass="13958">MIVGIGFDLVAIARVEQMLARKEQRALDRLFTLHEQEYALARARPAMHLAARLAAKEAVFKALTGSDDAKLIGWKEAEVRRGDDGPPVLAFFGRAEARAKELGVTRVHLTLSHTDDIAGAVVVLERD</sequence>
<evidence type="ECO:0000256" key="5">
    <source>
        <dbReference type="ARBA" id="ARBA00022842"/>
    </source>
</evidence>
<dbReference type="Gene3D" id="3.90.470.20">
    <property type="entry name" value="4'-phosphopantetheinyl transferase domain"/>
    <property type="match status" value="1"/>
</dbReference>
<protein>
    <recommendedName>
        <fullName evidence="8">Holo-[acyl-carrier-protein] synthase</fullName>
        <shortName evidence="8">Holo-ACP synthase</shortName>
        <ecNumber evidence="8">2.7.8.7</ecNumber>
    </recommendedName>
    <alternativeName>
        <fullName evidence="8">4'-phosphopantetheinyl transferase AcpS</fullName>
    </alternativeName>
</protein>
<gene>
    <name evidence="8 11" type="primary">acpS</name>
    <name evidence="10" type="ORF">Strain138_000414</name>
    <name evidence="11" type="ORF">Strain318_000414</name>
</gene>
<evidence type="ECO:0000259" key="9">
    <source>
        <dbReference type="Pfam" id="PF01648"/>
    </source>
</evidence>
<dbReference type="InterPro" id="IPR008278">
    <property type="entry name" value="4-PPantetheinyl_Trfase_dom"/>
</dbReference>
<dbReference type="GO" id="GO:0008897">
    <property type="term" value="F:holo-[acyl-carrier-protein] synthase activity"/>
    <property type="evidence" value="ECO:0007669"/>
    <property type="project" value="UniProtKB-UniRule"/>
</dbReference>
<dbReference type="AlphaFoldDB" id="A0AA49JY96"/>
<dbReference type="NCBIfam" id="TIGR00516">
    <property type="entry name" value="acpS"/>
    <property type="match status" value="1"/>
</dbReference>
<evidence type="ECO:0000256" key="8">
    <source>
        <dbReference type="HAMAP-Rule" id="MF_00101"/>
    </source>
</evidence>
<comment type="catalytic activity">
    <reaction evidence="8">
        <text>apo-[ACP] + CoA = holo-[ACP] + adenosine 3',5'-bisphosphate + H(+)</text>
        <dbReference type="Rhea" id="RHEA:12068"/>
        <dbReference type="Rhea" id="RHEA-COMP:9685"/>
        <dbReference type="Rhea" id="RHEA-COMP:9690"/>
        <dbReference type="ChEBI" id="CHEBI:15378"/>
        <dbReference type="ChEBI" id="CHEBI:29999"/>
        <dbReference type="ChEBI" id="CHEBI:57287"/>
        <dbReference type="ChEBI" id="CHEBI:58343"/>
        <dbReference type="ChEBI" id="CHEBI:64479"/>
        <dbReference type="EC" id="2.7.8.7"/>
    </reaction>
</comment>
<dbReference type="GO" id="GO:0005737">
    <property type="term" value="C:cytoplasm"/>
    <property type="evidence" value="ECO:0007669"/>
    <property type="project" value="UniProtKB-SubCell"/>
</dbReference>
<organism evidence="11 12">
    <name type="scientific">Pseudogemmatithrix spongiicola</name>
    <dbReference type="NCBI Taxonomy" id="3062599"/>
    <lineage>
        <taxon>Bacteria</taxon>
        <taxon>Pseudomonadati</taxon>
        <taxon>Gemmatimonadota</taxon>
        <taxon>Gemmatimonadia</taxon>
        <taxon>Gemmatimonadales</taxon>
        <taxon>Gemmatimonadaceae</taxon>
        <taxon>Pseudogemmatithrix</taxon>
    </lineage>
</organism>
<evidence type="ECO:0000256" key="3">
    <source>
        <dbReference type="ARBA" id="ARBA00022723"/>
    </source>
</evidence>
<comment type="cofactor">
    <cofactor evidence="8">
        <name>Mg(2+)</name>
        <dbReference type="ChEBI" id="CHEBI:18420"/>
    </cofactor>
</comment>
<keyword evidence="7 8" id="KW-0275">Fatty acid biosynthesis</keyword>
<dbReference type="InterPro" id="IPR002582">
    <property type="entry name" value="ACPS"/>
</dbReference>
<evidence type="ECO:0000256" key="6">
    <source>
        <dbReference type="ARBA" id="ARBA00023098"/>
    </source>
</evidence>
<feature type="domain" description="4'-phosphopantetheinyl transferase" evidence="9">
    <location>
        <begin position="4"/>
        <end position="105"/>
    </location>
</feature>
<dbReference type="InterPro" id="IPR004568">
    <property type="entry name" value="Ppantetheine-prot_Trfase_dom"/>
</dbReference>
<keyword evidence="12" id="KW-1185">Reference proteome</keyword>